<protein>
    <recommendedName>
        <fullName evidence="4">DUF192 domain-containing protein</fullName>
    </recommendedName>
</protein>
<name>A0A255YUY8_9SPHN</name>
<dbReference type="RefSeq" id="WP_086116963.1">
    <property type="nucleotide sequence ID" value="NZ_NOXT01000078.1"/>
</dbReference>
<keyword evidence="3" id="KW-1185">Reference proteome</keyword>
<evidence type="ECO:0000256" key="1">
    <source>
        <dbReference type="SAM" id="SignalP"/>
    </source>
</evidence>
<dbReference type="AlphaFoldDB" id="A0A255YUY8"/>
<reference evidence="2 3" key="1">
    <citation type="submission" date="2017-07" db="EMBL/GenBank/DDBJ databases">
        <title>Sandarakinorhabdus cyanobacteriorum sp. nov., a novel bacterium isolated from cyanobacterial aggregates in a eutrophic lake.</title>
        <authorList>
            <person name="Cai H."/>
        </authorList>
    </citation>
    <scope>NUCLEOTIDE SEQUENCE [LARGE SCALE GENOMIC DNA]</scope>
    <source>
        <strain evidence="2 3">TH057</strain>
    </source>
</reference>
<dbReference type="PANTHER" id="PTHR37953">
    <property type="entry name" value="UPF0127 PROTEIN MJ1496"/>
    <property type="match status" value="1"/>
</dbReference>
<dbReference type="Proteomes" id="UP000216991">
    <property type="component" value="Unassembled WGS sequence"/>
</dbReference>
<dbReference type="Pfam" id="PF02643">
    <property type="entry name" value="DUF192"/>
    <property type="match status" value="1"/>
</dbReference>
<dbReference type="InterPro" id="IPR038695">
    <property type="entry name" value="Saro_0823-like_sf"/>
</dbReference>
<sequence>MIASRLLLCLATAATLASLTPAGAATPCPNTGLATRKVSFTTAKGRFTYQVEVARTAEQQACGMMFRETMAPGTGMSFPMTPPRQTGFWMENTILPLDIIYVSPAKRVLNVRRGQPYSRDVLMSAGVTADVIELAAGEADRIGLKPGDRVN</sequence>
<dbReference type="InterPro" id="IPR003795">
    <property type="entry name" value="DUF192"/>
</dbReference>
<feature type="signal peptide" evidence="1">
    <location>
        <begin position="1"/>
        <end position="24"/>
    </location>
</feature>
<organism evidence="2 3">
    <name type="scientific">Sandarakinorhabdus cyanobacteriorum</name>
    <dbReference type="NCBI Taxonomy" id="1981098"/>
    <lineage>
        <taxon>Bacteria</taxon>
        <taxon>Pseudomonadati</taxon>
        <taxon>Pseudomonadota</taxon>
        <taxon>Alphaproteobacteria</taxon>
        <taxon>Sphingomonadales</taxon>
        <taxon>Sphingosinicellaceae</taxon>
        <taxon>Sandarakinorhabdus</taxon>
    </lineage>
</organism>
<feature type="chain" id="PRO_5012942747" description="DUF192 domain-containing protein" evidence="1">
    <location>
        <begin position="25"/>
        <end position="151"/>
    </location>
</feature>
<dbReference type="OrthoDB" id="9808290at2"/>
<dbReference type="EMBL" id="NOXT01000078">
    <property type="protein sequence ID" value="OYQ33047.1"/>
    <property type="molecule type" value="Genomic_DNA"/>
</dbReference>
<gene>
    <name evidence="2" type="ORF">CHU93_03360</name>
</gene>
<evidence type="ECO:0000313" key="2">
    <source>
        <dbReference type="EMBL" id="OYQ33047.1"/>
    </source>
</evidence>
<accession>A0A255YUY8</accession>
<proteinExistence type="predicted"/>
<comment type="caution">
    <text evidence="2">The sequence shown here is derived from an EMBL/GenBank/DDBJ whole genome shotgun (WGS) entry which is preliminary data.</text>
</comment>
<dbReference type="PANTHER" id="PTHR37953:SF1">
    <property type="entry name" value="UPF0127 PROTEIN MJ1496"/>
    <property type="match status" value="1"/>
</dbReference>
<keyword evidence="1" id="KW-0732">Signal</keyword>
<dbReference type="Gene3D" id="2.60.120.1140">
    <property type="entry name" value="Protein of unknown function DUF192"/>
    <property type="match status" value="1"/>
</dbReference>
<evidence type="ECO:0008006" key="4">
    <source>
        <dbReference type="Google" id="ProtNLM"/>
    </source>
</evidence>
<evidence type="ECO:0000313" key="3">
    <source>
        <dbReference type="Proteomes" id="UP000216991"/>
    </source>
</evidence>